<dbReference type="AlphaFoldDB" id="A0ABC8QUW6"/>
<sequence length="281" mass="31339">MGDEGARWQKIIYEKTKKFCNVYQKQGHADDDCRKKKAQIHKVDAEGKNPDLQGSISQVMATDKGKAIQSSRMTNPVKGNRGKNGKKMYMESGNQANLIYKSHKVWKQAKIILETGEHSGKDVVSPSLAVLEENQSTPYLPAENHPTNIHQGNHSAPQLQSESSQLQSEGPQLQAEGHQLQTVNPQLHAENPPSSIHQEIHVQQNQEDNKQLEEAVPRQFEDVVQYQLNRQVTDSLDNDRGLQSTKEPPDKGFSSEGEHTGSPECVDVESQDSGAEDLNLF</sequence>
<feature type="compositionally biased region" description="Low complexity" evidence="1">
    <location>
        <begin position="157"/>
        <end position="174"/>
    </location>
</feature>
<gene>
    <name evidence="2" type="ORF">ILEXP_LOCUS3512</name>
</gene>
<comment type="caution">
    <text evidence="2">The sequence shown here is derived from an EMBL/GenBank/DDBJ whole genome shotgun (WGS) entry which is preliminary data.</text>
</comment>
<feature type="region of interest" description="Disordered" evidence="1">
    <location>
        <begin position="63"/>
        <end position="88"/>
    </location>
</feature>
<dbReference type="Proteomes" id="UP001642360">
    <property type="component" value="Unassembled WGS sequence"/>
</dbReference>
<feature type="compositionally biased region" description="Polar residues" evidence="1">
    <location>
        <begin position="192"/>
        <end position="206"/>
    </location>
</feature>
<keyword evidence="3" id="KW-1185">Reference proteome</keyword>
<organism evidence="2 3">
    <name type="scientific">Ilex paraguariensis</name>
    <name type="common">yerba mate</name>
    <dbReference type="NCBI Taxonomy" id="185542"/>
    <lineage>
        <taxon>Eukaryota</taxon>
        <taxon>Viridiplantae</taxon>
        <taxon>Streptophyta</taxon>
        <taxon>Embryophyta</taxon>
        <taxon>Tracheophyta</taxon>
        <taxon>Spermatophyta</taxon>
        <taxon>Magnoliopsida</taxon>
        <taxon>eudicotyledons</taxon>
        <taxon>Gunneridae</taxon>
        <taxon>Pentapetalae</taxon>
        <taxon>asterids</taxon>
        <taxon>campanulids</taxon>
        <taxon>Aquifoliales</taxon>
        <taxon>Aquifoliaceae</taxon>
        <taxon>Ilex</taxon>
    </lineage>
</organism>
<evidence type="ECO:0000256" key="1">
    <source>
        <dbReference type="SAM" id="MobiDB-lite"/>
    </source>
</evidence>
<proteinExistence type="predicted"/>
<name>A0ABC8QUW6_9AQUA</name>
<protein>
    <submittedName>
        <fullName evidence="2">Uncharacterized protein</fullName>
    </submittedName>
</protein>
<accession>A0ABC8QUW6</accession>
<evidence type="ECO:0000313" key="2">
    <source>
        <dbReference type="EMBL" id="CAK9136529.1"/>
    </source>
</evidence>
<feature type="compositionally biased region" description="Polar residues" evidence="1">
    <location>
        <begin position="145"/>
        <end position="156"/>
    </location>
</feature>
<reference evidence="2 3" key="1">
    <citation type="submission" date="2024-02" db="EMBL/GenBank/DDBJ databases">
        <authorList>
            <person name="Vignale AGUSTIN F."/>
            <person name="Sosa J E."/>
            <person name="Modenutti C."/>
        </authorList>
    </citation>
    <scope>NUCLEOTIDE SEQUENCE [LARGE SCALE GENOMIC DNA]</scope>
</reference>
<feature type="region of interest" description="Disordered" evidence="1">
    <location>
        <begin position="230"/>
        <end position="281"/>
    </location>
</feature>
<dbReference type="EMBL" id="CAUOFW020000759">
    <property type="protein sequence ID" value="CAK9136529.1"/>
    <property type="molecule type" value="Genomic_DNA"/>
</dbReference>
<feature type="region of interest" description="Disordered" evidence="1">
    <location>
        <begin position="138"/>
        <end position="218"/>
    </location>
</feature>
<evidence type="ECO:0000313" key="3">
    <source>
        <dbReference type="Proteomes" id="UP001642360"/>
    </source>
</evidence>
<feature type="compositionally biased region" description="Basic and acidic residues" evidence="1">
    <location>
        <begin position="207"/>
        <end position="218"/>
    </location>
</feature>
<feature type="compositionally biased region" description="Polar residues" evidence="1">
    <location>
        <begin position="230"/>
        <end position="246"/>
    </location>
</feature>